<feature type="compositionally biased region" description="Basic and acidic residues" evidence="1">
    <location>
        <begin position="70"/>
        <end position="93"/>
    </location>
</feature>
<proteinExistence type="predicted"/>
<name>A0A645HNM8_9ZZZZ</name>
<dbReference type="EMBL" id="VSSQ01096247">
    <property type="protein sequence ID" value="MPN40062.1"/>
    <property type="molecule type" value="Genomic_DNA"/>
</dbReference>
<organism evidence="2">
    <name type="scientific">bioreactor metagenome</name>
    <dbReference type="NCBI Taxonomy" id="1076179"/>
    <lineage>
        <taxon>unclassified sequences</taxon>
        <taxon>metagenomes</taxon>
        <taxon>ecological metagenomes</taxon>
    </lineage>
</organism>
<protein>
    <submittedName>
        <fullName evidence="2">Uncharacterized protein</fullName>
    </submittedName>
</protein>
<reference evidence="2" key="1">
    <citation type="submission" date="2019-08" db="EMBL/GenBank/DDBJ databases">
        <authorList>
            <person name="Kucharzyk K."/>
            <person name="Murdoch R.W."/>
            <person name="Higgins S."/>
            <person name="Loffler F."/>
        </authorList>
    </citation>
    <scope>NUCLEOTIDE SEQUENCE</scope>
</reference>
<gene>
    <name evidence="2" type="ORF">SDC9_187597</name>
</gene>
<evidence type="ECO:0000313" key="2">
    <source>
        <dbReference type="EMBL" id="MPN40062.1"/>
    </source>
</evidence>
<dbReference type="AlphaFoldDB" id="A0A645HNM8"/>
<evidence type="ECO:0000256" key="1">
    <source>
        <dbReference type="SAM" id="MobiDB-lite"/>
    </source>
</evidence>
<comment type="caution">
    <text evidence="2">The sequence shown here is derived from an EMBL/GenBank/DDBJ whole genome shotgun (WGS) entry which is preliminary data.</text>
</comment>
<sequence length="93" mass="10844">MAVLIHQYLIGRIRRVQVHAHAGHHLTRQIHLGQAGLVKGAQRHVQIRLDVAGQRVVSRFQPFCALAQQDTDHRQRDRERRNQRNDGVHRIQI</sequence>
<feature type="region of interest" description="Disordered" evidence="1">
    <location>
        <begin position="68"/>
        <end position="93"/>
    </location>
</feature>
<accession>A0A645HNM8</accession>